<feature type="region of interest" description="Disordered" evidence="1">
    <location>
        <begin position="256"/>
        <end position="278"/>
    </location>
</feature>
<keyword evidence="3" id="KW-1185">Reference proteome</keyword>
<proteinExistence type="predicted"/>
<dbReference type="Proteomes" id="UP000265618">
    <property type="component" value="Unassembled WGS sequence"/>
</dbReference>
<feature type="non-terminal residue" evidence="2">
    <location>
        <position position="1"/>
    </location>
</feature>
<evidence type="ECO:0000313" key="2">
    <source>
        <dbReference type="EMBL" id="GIQ87627.1"/>
    </source>
</evidence>
<name>A0A9K3GLU7_9EUKA</name>
<dbReference type="AlphaFoldDB" id="A0A9K3GLU7"/>
<gene>
    <name evidence="2" type="ORF">KIPB_009704</name>
</gene>
<organism evidence="2 3">
    <name type="scientific">Kipferlia bialata</name>
    <dbReference type="NCBI Taxonomy" id="797122"/>
    <lineage>
        <taxon>Eukaryota</taxon>
        <taxon>Metamonada</taxon>
        <taxon>Carpediemonas-like organisms</taxon>
        <taxon>Kipferlia</taxon>
    </lineage>
</organism>
<reference evidence="2 3" key="1">
    <citation type="journal article" date="2018" name="PLoS ONE">
        <title>The draft genome of Kipferlia bialata reveals reductive genome evolution in fornicate parasites.</title>
        <authorList>
            <person name="Tanifuji G."/>
            <person name="Takabayashi S."/>
            <person name="Kume K."/>
            <person name="Takagi M."/>
            <person name="Nakayama T."/>
            <person name="Kamikawa R."/>
            <person name="Inagaki Y."/>
            <person name="Hashimoto T."/>
        </authorList>
    </citation>
    <scope>NUCLEOTIDE SEQUENCE [LARGE SCALE GENOMIC DNA]</scope>
    <source>
        <strain evidence="2">NY0173</strain>
    </source>
</reference>
<feature type="region of interest" description="Disordered" evidence="1">
    <location>
        <begin position="1"/>
        <end position="113"/>
    </location>
</feature>
<accession>A0A9K3GLU7</accession>
<sequence>MDSQKRGPSSPTPVVQPQPKRRVLTRRKDAHAATAAPVVRQPSPEPEVHVEEEQEPVVHRPVNRMHGDLVGDGEDELLAGMDTQPIGREREDRYDSDSEQSDVGETYQGPDNFITDGTYGDDAAEEIAACFPGEEEFEDLFKPLVTEDAAKAQREVMEDALAAGQAHRVPHDRGERTGPVANLMAELHKLGIDDIDGQRALEWLYRREFGQDEIGSETLRRVEVELGIAAKKPWEEDGIVVQDTQGWGQRSLDVDEGGHTGAHTGAQTGALTGALPETRERERISDIKALLTNVISSVIAGQ</sequence>
<evidence type="ECO:0000256" key="1">
    <source>
        <dbReference type="SAM" id="MobiDB-lite"/>
    </source>
</evidence>
<feature type="compositionally biased region" description="Basic and acidic residues" evidence="1">
    <location>
        <begin position="87"/>
        <end position="96"/>
    </location>
</feature>
<dbReference type="EMBL" id="BDIP01003376">
    <property type="protein sequence ID" value="GIQ87627.1"/>
    <property type="molecule type" value="Genomic_DNA"/>
</dbReference>
<evidence type="ECO:0000313" key="3">
    <source>
        <dbReference type="Proteomes" id="UP000265618"/>
    </source>
</evidence>
<comment type="caution">
    <text evidence="2">The sequence shown here is derived from an EMBL/GenBank/DDBJ whole genome shotgun (WGS) entry which is preliminary data.</text>
</comment>
<protein>
    <submittedName>
        <fullName evidence="2">Uncharacterized protein</fullName>
    </submittedName>
</protein>
<feature type="compositionally biased region" description="Low complexity" evidence="1">
    <location>
        <begin position="261"/>
        <end position="275"/>
    </location>
</feature>